<evidence type="ECO:0000256" key="8">
    <source>
        <dbReference type="ARBA" id="ARBA00023264"/>
    </source>
</evidence>
<evidence type="ECO:0000256" key="5">
    <source>
        <dbReference type="ARBA" id="ARBA00022989"/>
    </source>
</evidence>
<evidence type="ECO:0000256" key="15">
    <source>
        <dbReference type="RuleBase" id="RU003750"/>
    </source>
</evidence>
<evidence type="ECO:0000256" key="13">
    <source>
        <dbReference type="ARBA" id="ARBA00038987"/>
    </source>
</evidence>
<keyword evidence="7" id="KW-0594">Phospholipid biosynthesis</keyword>
<dbReference type="FunFam" id="1.20.120.1760:FF:000002">
    <property type="entry name" value="Choline/ethanolamine phosphotransferase 1"/>
    <property type="match status" value="1"/>
</dbReference>
<proteinExistence type="inferred from homology"/>
<evidence type="ECO:0000256" key="7">
    <source>
        <dbReference type="ARBA" id="ARBA00023209"/>
    </source>
</evidence>
<evidence type="ECO:0000256" key="9">
    <source>
        <dbReference type="ARBA" id="ARBA00036100"/>
    </source>
</evidence>
<feature type="transmembrane region" description="Helical" evidence="16">
    <location>
        <begin position="79"/>
        <end position="97"/>
    </location>
</feature>
<comment type="similarity">
    <text evidence="2 15">Belongs to the CDP-alcohol phosphatidyltransferase class-I family.</text>
</comment>
<reference evidence="18 19" key="1">
    <citation type="submission" date="2024-01" db="EMBL/GenBank/DDBJ databases">
        <title>The genome of the rayed Mediterranean limpet Patella caerulea (Linnaeus, 1758).</title>
        <authorList>
            <person name="Anh-Thu Weber A."/>
            <person name="Halstead-Nussloch G."/>
        </authorList>
    </citation>
    <scope>NUCLEOTIDE SEQUENCE [LARGE SCALE GENOMIC DNA]</scope>
    <source>
        <strain evidence="18">AATW-2023a</strain>
        <tissue evidence="18">Whole specimen</tissue>
    </source>
</reference>
<feature type="transmembrane region" description="Helical" evidence="16">
    <location>
        <begin position="180"/>
        <end position="197"/>
    </location>
</feature>
<evidence type="ECO:0000313" key="19">
    <source>
        <dbReference type="Proteomes" id="UP001347796"/>
    </source>
</evidence>
<evidence type="ECO:0000256" key="3">
    <source>
        <dbReference type="ARBA" id="ARBA00022679"/>
    </source>
</evidence>
<comment type="subcellular location">
    <subcellularLocation>
        <location evidence="1">Membrane</location>
        <topology evidence="1">Multi-pass membrane protein</topology>
    </subcellularLocation>
</comment>
<dbReference type="GO" id="GO:0005794">
    <property type="term" value="C:Golgi apparatus"/>
    <property type="evidence" value="ECO:0007669"/>
    <property type="project" value="TreeGrafter"/>
</dbReference>
<keyword evidence="19" id="KW-1185">Reference proteome</keyword>
<feature type="transmembrane region" description="Helical" evidence="16">
    <location>
        <begin position="43"/>
        <end position="67"/>
    </location>
</feature>
<dbReference type="PANTHER" id="PTHR10414:SF37">
    <property type="entry name" value="BB IN A BOXCAR, ISOFORM C"/>
    <property type="match status" value="1"/>
</dbReference>
<keyword evidence="8" id="KW-1208">Phospholipid metabolism</keyword>
<dbReference type="InterPro" id="IPR043130">
    <property type="entry name" value="CDP-OH_PTrfase_TM_dom"/>
</dbReference>
<dbReference type="PROSITE" id="PS00379">
    <property type="entry name" value="CDP_ALCOHOL_P_TRANSF"/>
    <property type="match status" value="1"/>
</dbReference>
<dbReference type="GO" id="GO:0006646">
    <property type="term" value="P:phosphatidylethanolamine biosynthetic process"/>
    <property type="evidence" value="ECO:0007669"/>
    <property type="project" value="TreeGrafter"/>
</dbReference>
<evidence type="ECO:0000256" key="14">
    <source>
        <dbReference type="ARBA" id="ARBA00048570"/>
    </source>
</evidence>
<evidence type="ECO:0000256" key="4">
    <source>
        <dbReference type="ARBA" id="ARBA00022692"/>
    </source>
</evidence>
<dbReference type="EC" id="2.7.8.2" evidence="13"/>
<feature type="transmembrane region" description="Helical" evidence="16">
    <location>
        <begin position="279"/>
        <end position="298"/>
    </location>
</feature>
<keyword evidence="5 16" id="KW-1133">Transmembrane helix</keyword>
<evidence type="ECO:0000256" key="6">
    <source>
        <dbReference type="ARBA" id="ARBA00023136"/>
    </source>
</evidence>
<keyword evidence="3 15" id="KW-0808">Transferase</keyword>
<accession>A0AAN8K5U9</accession>
<dbReference type="Proteomes" id="UP001347796">
    <property type="component" value="Unassembled WGS sequence"/>
</dbReference>
<dbReference type="InterPro" id="IPR000462">
    <property type="entry name" value="CDP-OH_P_trans"/>
</dbReference>
<evidence type="ECO:0000256" key="16">
    <source>
        <dbReference type="SAM" id="Phobius"/>
    </source>
</evidence>
<evidence type="ECO:0000313" key="17">
    <source>
        <dbReference type="EMBL" id="KAK6183919.1"/>
    </source>
</evidence>
<comment type="catalytic activity">
    <reaction evidence="9">
        <text>1-hexadecanoyl-2-(4Z,7Z,10Z,13Z,16Z,19Z-docosahexaenoyl)-sn-glycerol + CDP-choline = 1-hexadecanoyl-2-(4Z,7Z,10Z,13Z,16Z,19Z-docosahexaenoyl)-sn-glycero-3-phosphocholine + CMP + H(+)</text>
        <dbReference type="Rhea" id="RHEA:54332"/>
        <dbReference type="ChEBI" id="CHEBI:15378"/>
        <dbReference type="ChEBI" id="CHEBI:58779"/>
        <dbReference type="ChEBI" id="CHEBI:60377"/>
        <dbReference type="ChEBI" id="CHEBI:74963"/>
        <dbReference type="ChEBI" id="CHEBI:82949"/>
    </reaction>
    <physiologicalReaction direction="left-to-right" evidence="9">
        <dbReference type="Rhea" id="RHEA:54333"/>
    </physiologicalReaction>
</comment>
<dbReference type="EMBL" id="JAZGQO010000006">
    <property type="protein sequence ID" value="KAK6183919.1"/>
    <property type="molecule type" value="Genomic_DNA"/>
</dbReference>
<dbReference type="EMBL" id="JAZGQO010000002">
    <property type="protein sequence ID" value="KAK6190462.1"/>
    <property type="molecule type" value="Genomic_DNA"/>
</dbReference>
<name>A0AAN8K5U9_PATCE</name>
<comment type="pathway">
    <text evidence="12">Phospholipid metabolism; phosphatidylcholine biosynthesis; phosphatidylcholine from phosphocholine: step 2/2.</text>
</comment>
<gene>
    <name evidence="18" type="ORF">SNE40_002324</name>
    <name evidence="17" type="ORF">SNE40_006489</name>
</gene>
<feature type="transmembrane region" description="Helical" evidence="16">
    <location>
        <begin position="209"/>
        <end position="231"/>
    </location>
</feature>
<evidence type="ECO:0000256" key="1">
    <source>
        <dbReference type="ARBA" id="ARBA00004141"/>
    </source>
</evidence>
<dbReference type="InterPro" id="IPR048254">
    <property type="entry name" value="CDP_ALCOHOL_P_TRANSF_CS"/>
</dbReference>
<dbReference type="InterPro" id="IPR014472">
    <property type="entry name" value="CHOPT"/>
</dbReference>
<evidence type="ECO:0000256" key="11">
    <source>
        <dbReference type="ARBA" id="ARBA00036890"/>
    </source>
</evidence>
<dbReference type="PANTHER" id="PTHR10414">
    <property type="entry name" value="ETHANOLAMINEPHOSPHOTRANSFERASE"/>
    <property type="match status" value="1"/>
</dbReference>
<keyword evidence="6 16" id="KW-0472">Membrane</keyword>
<dbReference type="GO" id="GO:0005789">
    <property type="term" value="C:endoplasmic reticulum membrane"/>
    <property type="evidence" value="ECO:0007669"/>
    <property type="project" value="TreeGrafter"/>
</dbReference>
<evidence type="ECO:0000256" key="2">
    <source>
        <dbReference type="ARBA" id="ARBA00010441"/>
    </source>
</evidence>
<evidence type="ECO:0000313" key="18">
    <source>
        <dbReference type="EMBL" id="KAK6190462.1"/>
    </source>
</evidence>
<dbReference type="AlphaFoldDB" id="A0AAN8K5U9"/>
<comment type="catalytic activity">
    <reaction evidence="10">
        <text>1,2-dioctanoyl-sn-glycerol + CDP-choline = 1,2-dioctanoyl-sn-glycero-3-phosphocholine + CMP + H(+)</text>
        <dbReference type="Rhea" id="RHEA:54232"/>
        <dbReference type="ChEBI" id="CHEBI:15378"/>
        <dbReference type="ChEBI" id="CHEBI:58779"/>
        <dbReference type="ChEBI" id="CHEBI:60377"/>
        <dbReference type="ChEBI" id="CHEBI:76979"/>
        <dbReference type="ChEBI" id="CHEBI:78228"/>
    </reaction>
    <physiologicalReaction direction="left-to-right" evidence="10">
        <dbReference type="Rhea" id="RHEA:54233"/>
    </physiologicalReaction>
</comment>
<comment type="catalytic activity">
    <reaction evidence="11">
        <text>1-hexadecanoyl-2-(9Z-octadecenoyl)-sn-glycerol + CDP-choline = 1-hexadecanoyl-2-(9Z-octadecenoyl)-sn-glycero-3-phosphocholine + CMP + H(+)</text>
        <dbReference type="Rhea" id="RHEA:54244"/>
        <dbReference type="ChEBI" id="CHEBI:15378"/>
        <dbReference type="ChEBI" id="CHEBI:58779"/>
        <dbReference type="ChEBI" id="CHEBI:60377"/>
        <dbReference type="ChEBI" id="CHEBI:73001"/>
        <dbReference type="ChEBI" id="CHEBI:75466"/>
    </reaction>
    <physiologicalReaction direction="left-to-right" evidence="11">
        <dbReference type="Rhea" id="RHEA:54245"/>
    </physiologicalReaction>
</comment>
<comment type="catalytic activity">
    <reaction evidence="14">
        <text>CDP-choline + a 1,2-diacyl-sn-glycerol = a 1,2-diacyl-sn-glycero-3-phosphocholine + CMP + H(+)</text>
        <dbReference type="Rhea" id="RHEA:32939"/>
        <dbReference type="ChEBI" id="CHEBI:15378"/>
        <dbReference type="ChEBI" id="CHEBI:17815"/>
        <dbReference type="ChEBI" id="CHEBI:57643"/>
        <dbReference type="ChEBI" id="CHEBI:58779"/>
        <dbReference type="ChEBI" id="CHEBI:60377"/>
        <dbReference type="EC" id="2.7.8.2"/>
    </reaction>
    <physiologicalReaction direction="left-to-right" evidence="14">
        <dbReference type="Rhea" id="RHEA:32940"/>
    </physiologicalReaction>
</comment>
<keyword evidence="7" id="KW-0443">Lipid metabolism</keyword>
<evidence type="ECO:0000256" key="12">
    <source>
        <dbReference type="ARBA" id="ARBA00037890"/>
    </source>
</evidence>
<dbReference type="GO" id="GO:0004142">
    <property type="term" value="F:diacylglycerol cholinephosphotransferase activity"/>
    <property type="evidence" value="ECO:0007669"/>
    <property type="project" value="UniProtKB-EC"/>
</dbReference>
<organism evidence="18 19">
    <name type="scientific">Patella caerulea</name>
    <name type="common">Rayed Mediterranean limpet</name>
    <dbReference type="NCBI Taxonomy" id="87958"/>
    <lineage>
        <taxon>Eukaryota</taxon>
        <taxon>Metazoa</taxon>
        <taxon>Spiralia</taxon>
        <taxon>Lophotrochozoa</taxon>
        <taxon>Mollusca</taxon>
        <taxon>Gastropoda</taxon>
        <taxon>Patellogastropoda</taxon>
        <taxon>Patelloidea</taxon>
        <taxon>Patellidae</taxon>
        <taxon>Patella</taxon>
    </lineage>
</organism>
<dbReference type="Pfam" id="PF01066">
    <property type="entry name" value="CDP-OH_P_transf"/>
    <property type="match status" value="1"/>
</dbReference>
<dbReference type="Gene3D" id="1.20.120.1760">
    <property type="match status" value="1"/>
</dbReference>
<dbReference type="PIRSF" id="PIRSF015665">
    <property type="entry name" value="CHOPT"/>
    <property type="match status" value="1"/>
</dbReference>
<comment type="caution">
    <text evidence="18">The sequence shown here is derived from an EMBL/GenBank/DDBJ whole genome shotgun (WGS) entry which is preliminary data.</text>
</comment>
<evidence type="ECO:0000256" key="10">
    <source>
        <dbReference type="ARBA" id="ARBA00036651"/>
    </source>
</evidence>
<protein>
    <recommendedName>
        <fullName evidence="13">diacylglycerol cholinephosphotransferase</fullName>
        <ecNumber evidence="13">2.7.8.2</ecNumber>
    </recommendedName>
</protein>
<feature type="transmembrane region" description="Helical" evidence="16">
    <location>
        <begin position="243"/>
        <end position="267"/>
    </location>
</feature>
<dbReference type="GO" id="GO:0004307">
    <property type="term" value="F:ethanolaminephosphotransferase activity"/>
    <property type="evidence" value="ECO:0007669"/>
    <property type="project" value="TreeGrafter"/>
</dbReference>
<keyword evidence="7" id="KW-0444">Lipid biosynthesis</keyword>
<keyword evidence="4 16" id="KW-0812">Transmembrane</keyword>
<sequence length="386" mass="42849">MAVVLTTHQLQKLSDHKYSAEGSSFLEPGFQVFWRWLVEKVPLWLAPNTITSIGLAINIITTMILVLYSPDAKQDVPGWAYILCGLGLFAYQSLDAIDGKQARRTKTNSPLGELFDHGCDSVSTAFVMLGSCIALKLGHEPNWLLFELVSASFLFYCAHWQTYVSGTLRFSKIDVTEGQIAIVAIYLITGIFGEGIWELEVPLIGSFKMLPIYISIGGALLQINNNFSIIFMKGGIGRNGSTVAGTSTIFPAFPISLVLILEVIISYKSPSNVFNNNPCLYALSFGLLAAKVTNKLVVAHMTKSEMELFDLGLIGPGMLFLNQYFNCIIREDIVLWLCFIWCLFDLIKYSTNVCSEICDYLNIYCFTITSKPRPDNTGRNGKTKSN</sequence>